<keyword evidence="6" id="KW-0547">Nucleotide-binding</keyword>
<evidence type="ECO:0000313" key="14">
    <source>
        <dbReference type="EMBL" id="PZX63590.1"/>
    </source>
</evidence>
<evidence type="ECO:0000259" key="13">
    <source>
        <dbReference type="Pfam" id="PF24621"/>
    </source>
</evidence>
<feature type="domain" description="3-dehydroquinate synthase C-terminal" evidence="13">
    <location>
        <begin position="169"/>
        <end position="305"/>
    </location>
</feature>
<dbReference type="RefSeq" id="WP_111294337.1">
    <property type="nucleotide sequence ID" value="NZ_QKZV01000003.1"/>
</dbReference>
<evidence type="ECO:0000313" key="15">
    <source>
        <dbReference type="Proteomes" id="UP000249720"/>
    </source>
</evidence>
<feature type="domain" description="3-dehydroquinate synthase N-terminal" evidence="12">
    <location>
        <begin position="55"/>
        <end position="167"/>
    </location>
</feature>
<comment type="function">
    <text evidence="4">Catalyzes the conversion of 3-deoxy-D-arabino-heptulosonate 7-phosphate (DAHP) to dehydroquinate (DHQ).</text>
</comment>
<comment type="cofactor">
    <cofactor evidence="3">
        <name>Zn(2+)</name>
        <dbReference type="ChEBI" id="CHEBI:29105"/>
    </cofactor>
</comment>
<keyword evidence="8" id="KW-0520">NAD</keyword>
<dbReference type="EC" id="4.2.3.4" evidence="11"/>
<dbReference type="EMBL" id="QKZV01000003">
    <property type="protein sequence ID" value="PZX63590.1"/>
    <property type="molecule type" value="Genomic_DNA"/>
</dbReference>
<accession>A0A2W7RYR7</accession>
<dbReference type="PANTHER" id="PTHR43622">
    <property type="entry name" value="3-DEHYDROQUINATE SYNTHASE"/>
    <property type="match status" value="1"/>
</dbReference>
<dbReference type="AlphaFoldDB" id="A0A2W7RYR7"/>
<keyword evidence="7" id="KW-0862">Zinc</keyword>
<keyword evidence="10" id="KW-0170">Cobalt</keyword>
<dbReference type="InterPro" id="IPR016037">
    <property type="entry name" value="DHQ_synth_AroB"/>
</dbReference>
<comment type="caution">
    <text evidence="14">The sequence shown here is derived from an EMBL/GenBank/DDBJ whole genome shotgun (WGS) entry which is preliminary data.</text>
</comment>
<evidence type="ECO:0000256" key="7">
    <source>
        <dbReference type="ARBA" id="ARBA00022833"/>
    </source>
</evidence>
<evidence type="ECO:0000256" key="1">
    <source>
        <dbReference type="ARBA" id="ARBA00001911"/>
    </source>
</evidence>
<dbReference type="Proteomes" id="UP000249720">
    <property type="component" value="Unassembled WGS sequence"/>
</dbReference>
<keyword evidence="5" id="KW-0479">Metal-binding</keyword>
<dbReference type="Gene3D" id="3.40.50.1970">
    <property type="match status" value="1"/>
</dbReference>
<dbReference type="PIRSF" id="PIRSF001455">
    <property type="entry name" value="DHQ_synth"/>
    <property type="match status" value="1"/>
</dbReference>
<dbReference type="InterPro" id="IPR030963">
    <property type="entry name" value="DHQ_synth_fam"/>
</dbReference>
<gene>
    <name evidence="14" type="ORF">LX80_01241</name>
</gene>
<dbReference type="OrthoDB" id="9806583at2"/>
<proteinExistence type="predicted"/>
<dbReference type="InterPro" id="IPR056179">
    <property type="entry name" value="DHQS_C"/>
</dbReference>
<reference evidence="14 15" key="1">
    <citation type="submission" date="2018-06" db="EMBL/GenBank/DDBJ databases">
        <title>Genomic Encyclopedia of Archaeal and Bacterial Type Strains, Phase II (KMG-II): from individual species to whole genera.</title>
        <authorList>
            <person name="Goeker M."/>
        </authorList>
    </citation>
    <scope>NUCLEOTIDE SEQUENCE [LARGE SCALE GENOMIC DNA]</scope>
    <source>
        <strain evidence="14 15">DSM 23241</strain>
    </source>
</reference>
<dbReference type="GO" id="GO:0005737">
    <property type="term" value="C:cytoplasm"/>
    <property type="evidence" value="ECO:0007669"/>
    <property type="project" value="InterPro"/>
</dbReference>
<evidence type="ECO:0000259" key="12">
    <source>
        <dbReference type="Pfam" id="PF01761"/>
    </source>
</evidence>
<dbReference type="PANTHER" id="PTHR43622:SF1">
    <property type="entry name" value="3-DEHYDROQUINATE SYNTHASE"/>
    <property type="match status" value="1"/>
</dbReference>
<evidence type="ECO:0000256" key="5">
    <source>
        <dbReference type="ARBA" id="ARBA00022723"/>
    </source>
</evidence>
<protein>
    <recommendedName>
        <fullName evidence="11">3-dehydroquinate synthase</fullName>
        <ecNumber evidence="11">4.2.3.4</ecNumber>
    </recommendedName>
</protein>
<evidence type="ECO:0000256" key="9">
    <source>
        <dbReference type="ARBA" id="ARBA00023239"/>
    </source>
</evidence>
<dbReference type="GO" id="GO:0003856">
    <property type="term" value="F:3-dehydroquinate synthase activity"/>
    <property type="evidence" value="ECO:0007669"/>
    <property type="project" value="UniProtKB-UniRule"/>
</dbReference>
<evidence type="ECO:0000256" key="3">
    <source>
        <dbReference type="ARBA" id="ARBA00001947"/>
    </source>
</evidence>
<keyword evidence="15" id="KW-1185">Reference proteome</keyword>
<evidence type="ECO:0000256" key="10">
    <source>
        <dbReference type="ARBA" id="ARBA00023285"/>
    </source>
</evidence>
<comment type="cofactor">
    <cofactor evidence="2">
        <name>Co(2+)</name>
        <dbReference type="ChEBI" id="CHEBI:48828"/>
    </cofactor>
</comment>
<name>A0A2W7RYR7_9BACT</name>
<dbReference type="Gene3D" id="1.20.1090.10">
    <property type="entry name" value="Dehydroquinate synthase-like - alpha domain"/>
    <property type="match status" value="1"/>
</dbReference>
<dbReference type="SUPFAM" id="SSF56796">
    <property type="entry name" value="Dehydroquinate synthase-like"/>
    <property type="match status" value="1"/>
</dbReference>
<dbReference type="GO" id="GO:0009073">
    <property type="term" value="P:aromatic amino acid family biosynthetic process"/>
    <property type="evidence" value="ECO:0007669"/>
    <property type="project" value="InterPro"/>
</dbReference>
<evidence type="ECO:0000256" key="11">
    <source>
        <dbReference type="NCBIfam" id="TIGR01357"/>
    </source>
</evidence>
<evidence type="ECO:0000256" key="2">
    <source>
        <dbReference type="ARBA" id="ARBA00001941"/>
    </source>
</evidence>
<sequence>MLQKSVQVNQNKINFYFNASFKQLKQLVNVQSTFIITDANVYALHKSAFKNWKTIVIAAGESNKNLATVQLIIEQLIELKADRTATIIGVGGGVVTDITGFVASIYMRGVAFGFVPTTLLAMVDASIGGKNGVDWNLYKNIIGTIRQPSFLLYDTTFLNTLPELEWQNGFAEIIKHACIKNAAMFTMLEKVNPAALKKNKLQLNQLIQKNVQIKMAVVKNDENEKGERKLLNFGHTLGHAIENEYGLSHGHAVAVGVHYAALLSQQILGFKKAEAVSNLLTKFGLPTTFSFNTEKVMQMLQMDKKRQQAEVHYILLEKIGKGVILPIPLKDLEKMYTQLS</sequence>
<dbReference type="NCBIfam" id="TIGR01357">
    <property type="entry name" value="aroB"/>
    <property type="match status" value="1"/>
</dbReference>
<dbReference type="GO" id="GO:0000166">
    <property type="term" value="F:nucleotide binding"/>
    <property type="evidence" value="ECO:0007669"/>
    <property type="project" value="UniProtKB-KW"/>
</dbReference>
<dbReference type="CDD" id="cd08195">
    <property type="entry name" value="DHQS"/>
    <property type="match status" value="1"/>
</dbReference>
<dbReference type="FunFam" id="3.40.50.1970:FF:000007">
    <property type="entry name" value="Pentafunctional AROM polypeptide"/>
    <property type="match status" value="1"/>
</dbReference>
<comment type="cofactor">
    <cofactor evidence="1">
        <name>NAD(+)</name>
        <dbReference type="ChEBI" id="CHEBI:57540"/>
    </cofactor>
</comment>
<dbReference type="InterPro" id="IPR030960">
    <property type="entry name" value="DHQS/DOIS_N"/>
</dbReference>
<evidence type="ECO:0000256" key="8">
    <source>
        <dbReference type="ARBA" id="ARBA00023027"/>
    </source>
</evidence>
<dbReference type="InterPro" id="IPR050071">
    <property type="entry name" value="Dehydroquinate_synthase"/>
</dbReference>
<organism evidence="14 15">
    <name type="scientific">Hydrotalea sandarakina</name>
    <dbReference type="NCBI Taxonomy" id="1004304"/>
    <lineage>
        <taxon>Bacteria</taxon>
        <taxon>Pseudomonadati</taxon>
        <taxon>Bacteroidota</taxon>
        <taxon>Chitinophagia</taxon>
        <taxon>Chitinophagales</taxon>
        <taxon>Chitinophagaceae</taxon>
        <taxon>Hydrotalea</taxon>
    </lineage>
</organism>
<dbReference type="GO" id="GO:0009423">
    <property type="term" value="P:chorismate biosynthetic process"/>
    <property type="evidence" value="ECO:0007669"/>
    <property type="project" value="UniProtKB-UniRule"/>
</dbReference>
<dbReference type="GO" id="GO:0046872">
    <property type="term" value="F:metal ion binding"/>
    <property type="evidence" value="ECO:0007669"/>
    <property type="project" value="UniProtKB-KW"/>
</dbReference>
<evidence type="ECO:0000256" key="6">
    <source>
        <dbReference type="ARBA" id="ARBA00022741"/>
    </source>
</evidence>
<evidence type="ECO:0000256" key="4">
    <source>
        <dbReference type="ARBA" id="ARBA00003485"/>
    </source>
</evidence>
<dbReference type="Pfam" id="PF24621">
    <property type="entry name" value="DHQS_C"/>
    <property type="match status" value="1"/>
</dbReference>
<dbReference type="Pfam" id="PF01761">
    <property type="entry name" value="DHQ_synthase"/>
    <property type="match status" value="1"/>
</dbReference>
<keyword evidence="9" id="KW-0456">Lyase</keyword>